<evidence type="ECO:0000256" key="5">
    <source>
        <dbReference type="ARBA" id="ARBA00023049"/>
    </source>
</evidence>
<evidence type="ECO:0000256" key="4">
    <source>
        <dbReference type="ARBA" id="ARBA00022801"/>
    </source>
</evidence>
<evidence type="ECO:0000256" key="1">
    <source>
        <dbReference type="ARBA" id="ARBA00006247"/>
    </source>
</evidence>
<feature type="binding site" description="in other chain" evidence="7">
    <location>
        <position position="422"/>
    </location>
    <ligand>
        <name>substrate</name>
        <note>ligand shared between homodimeric partners</note>
    </ligand>
</feature>
<dbReference type="InterPro" id="IPR051458">
    <property type="entry name" value="Cyt/Met_Dipeptidase"/>
</dbReference>
<dbReference type="GO" id="GO:0006508">
    <property type="term" value="P:proteolysis"/>
    <property type="evidence" value="ECO:0007669"/>
    <property type="project" value="UniProtKB-KW"/>
</dbReference>
<evidence type="ECO:0000259" key="10">
    <source>
        <dbReference type="Pfam" id="PF07687"/>
    </source>
</evidence>
<keyword evidence="11" id="KW-1185">Reference proteome</keyword>
<dbReference type="GO" id="GO:0046872">
    <property type="term" value="F:metal ion binding"/>
    <property type="evidence" value="ECO:0007669"/>
    <property type="project" value="UniProtKB-KW"/>
</dbReference>
<evidence type="ECO:0000256" key="6">
    <source>
        <dbReference type="PIRSR" id="PIRSR037242-1"/>
    </source>
</evidence>
<evidence type="ECO:0000313" key="12">
    <source>
        <dbReference type="WBParaSite" id="PSAMB.scaffold1403size31945.g12981.t1"/>
    </source>
</evidence>
<keyword evidence="4" id="KW-0378">Hydrolase</keyword>
<proteinExistence type="inferred from homology"/>
<feature type="binding site" evidence="7">
    <location>
        <position position="232"/>
    </location>
    <ligand>
        <name>substrate</name>
        <note>ligand shared between homodimeric partners</note>
    </ligand>
</feature>
<comment type="similarity">
    <text evidence="1">Belongs to the peptidase M20A family.</text>
</comment>
<evidence type="ECO:0000256" key="8">
    <source>
        <dbReference type="PIRSR" id="PIRSR037242-3"/>
    </source>
</evidence>
<feature type="binding site" description="in other chain" evidence="7">
    <location>
        <position position="347"/>
    </location>
    <ligand>
        <name>substrate</name>
        <note>ligand shared between homodimeric partners</note>
    </ligand>
</feature>
<evidence type="ECO:0000256" key="3">
    <source>
        <dbReference type="ARBA" id="ARBA00022723"/>
    </source>
</evidence>
<dbReference type="InterPro" id="IPR011650">
    <property type="entry name" value="Peptidase_M20_dimer"/>
</dbReference>
<evidence type="ECO:0000256" key="2">
    <source>
        <dbReference type="ARBA" id="ARBA00022670"/>
    </source>
</evidence>
<dbReference type="SUPFAM" id="SSF53187">
    <property type="entry name" value="Zn-dependent exopeptidases"/>
    <property type="match status" value="1"/>
</dbReference>
<feature type="binding site" evidence="8">
    <location>
        <position position="136"/>
    </location>
    <ligand>
        <name>Mn(2+)</name>
        <dbReference type="ChEBI" id="CHEBI:29035"/>
        <label>2</label>
    </ligand>
</feature>
<keyword evidence="8" id="KW-0464">Manganese</keyword>
<comment type="cofactor">
    <cofactor evidence="8">
        <name>Mn(2+)</name>
        <dbReference type="ChEBI" id="CHEBI:29035"/>
    </cofactor>
    <text evidence="8">Binds 2 manganese ions per subunit.</text>
</comment>
<feature type="binding site" evidence="8">
    <location>
        <position position="136"/>
    </location>
    <ligand>
        <name>Mn(2+)</name>
        <dbReference type="ChEBI" id="CHEBI:29035"/>
        <label>1</label>
    </ligand>
</feature>
<feature type="binding site" evidence="7">
    <location>
        <position position="334"/>
    </location>
    <ligand>
        <name>substrate</name>
        <note>ligand shared between homodimeric partners</note>
    </ligand>
</feature>
<dbReference type="Pfam" id="PF01546">
    <property type="entry name" value="Peptidase_M20"/>
    <property type="match status" value="1"/>
</dbReference>
<reference evidence="12" key="1">
    <citation type="submission" date="2022-11" db="UniProtKB">
        <authorList>
            <consortium name="WormBaseParasite"/>
        </authorList>
    </citation>
    <scope>IDENTIFICATION</scope>
</reference>
<feature type="binding site" evidence="8">
    <location>
        <position position="103"/>
    </location>
    <ligand>
        <name>Mn(2+)</name>
        <dbReference type="ChEBI" id="CHEBI:29035"/>
        <label>2</label>
    </ligand>
</feature>
<keyword evidence="2" id="KW-0645">Protease</keyword>
<protein>
    <submittedName>
        <fullName evidence="12">Peptidase M20 dimerisation domain-containing protein</fullName>
    </submittedName>
</protein>
<feature type="binding site" evidence="8">
    <location>
        <position position="199"/>
    </location>
    <ligand>
        <name>Mn(2+)</name>
        <dbReference type="ChEBI" id="CHEBI:29035"/>
        <label>2</label>
    </ligand>
</feature>
<keyword evidence="5" id="KW-0482">Metalloprotease</keyword>
<feature type="site" description="Important for catalytic activity" evidence="9">
    <location>
        <position position="232"/>
    </location>
</feature>
<dbReference type="InterPro" id="IPR001261">
    <property type="entry name" value="ArgE/DapE_CS"/>
</dbReference>
<feature type="binding site" evidence="8">
    <location>
        <position position="171"/>
    </location>
    <ligand>
        <name>Mn(2+)</name>
        <dbReference type="ChEBI" id="CHEBI:29035"/>
        <label>1</label>
    </ligand>
</feature>
<dbReference type="Gene3D" id="3.30.70.360">
    <property type="match status" value="1"/>
</dbReference>
<dbReference type="WBParaSite" id="PSAMB.scaffold1403size31945.g12981.t1">
    <property type="protein sequence ID" value="PSAMB.scaffold1403size31945.g12981.t1"/>
    <property type="gene ID" value="PSAMB.scaffold1403size31945.g12981"/>
</dbReference>
<dbReference type="InterPro" id="IPR017153">
    <property type="entry name" value="CNDP/DUG1"/>
</dbReference>
<feature type="domain" description="Peptidase M20 dimerisation" evidence="10">
    <location>
        <begin position="212"/>
        <end position="371"/>
    </location>
</feature>
<feature type="binding site" evidence="8">
    <location>
        <position position="450"/>
    </location>
    <ligand>
        <name>Mn(2+)</name>
        <dbReference type="ChEBI" id="CHEBI:29035"/>
        <label>1</label>
    </ligand>
</feature>
<dbReference type="PANTHER" id="PTHR43270:SF4">
    <property type="entry name" value="CARNOSINE DIPEPTIDASE 2, ISOFORM A"/>
    <property type="match status" value="1"/>
</dbReference>
<dbReference type="PANTHER" id="PTHR43270">
    <property type="entry name" value="BETA-ALA-HIS DIPEPTIDASE"/>
    <property type="match status" value="1"/>
</dbReference>
<evidence type="ECO:0000313" key="11">
    <source>
        <dbReference type="Proteomes" id="UP000887566"/>
    </source>
</evidence>
<name>A0A914V2D2_9BILA</name>
<accession>A0A914V2D2</accession>
<evidence type="ECO:0000256" key="7">
    <source>
        <dbReference type="PIRSR" id="PIRSR037242-2"/>
    </source>
</evidence>
<dbReference type="Pfam" id="PF07687">
    <property type="entry name" value="M20_dimer"/>
    <property type="match status" value="1"/>
</dbReference>
<dbReference type="Gene3D" id="3.40.630.10">
    <property type="entry name" value="Zn peptidases"/>
    <property type="match status" value="1"/>
</dbReference>
<evidence type="ECO:0000256" key="9">
    <source>
        <dbReference type="PIRSR" id="PIRSR037242-4"/>
    </source>
</evidence>
<dbReference type="GO" id="GO:0070573">
    <property type="term" value="F:metallodipeptidase activity"/>
    <property type="evidence" value="ECO:0007669"/>
    <property type="project" value="InterPro"/>
</dbReference>
<sequence>MSANNVKLEQVFRYVDQQQDRYIARLSDAVSIASVSGEPERRADVVRMVEWTKDLLQTLGATCELREIGYQTLPDGDHLDLPPVLLGILGTDPHKKTLCVYGHLDVQPAKKSDGWATEPFELVEKDGKLFGRGSTDDKGPVLAWINAIEAFQATGAEMPINIKFVFEGMEESGSEGLNDLLATLKDNWLKDVDYTCISDNYWLGKSKPCITYGLRGLSYYFVEVAGTDMDLHSGSFGGSVHEPMNDLVWLMSQLIDVRGTILIPGIKEMVAPLTPEEEGLYDTIEFDVETFRKDIGAPKLTHDTAKDVLLHRWRYPSLSIHGVEGAFSGTGAKTVIPRKVIVKFSIRLVPNIDPKHCDQLVIKYLNELYSKRGSPNKLTVSTGHEPGLPWVADFKHPHYQAGARAIKTVFGVEPDFTREGCSIPVTLTFQELTGKNVMLLPIGSSDDMAHSQNEKLNITNYMKGTKLLGAYFYEIAAL</sequence>
<feature type="binding site" description="in other chain" evidence="7">
    <location>
        <position position="450"/>
    </location>
    <ligand>
        <name>substrate</name>
        <note>ligand shared between homodimeric partners</note>
    </ligand>
</feature>
<dbReference type="AlphaFoldDB" id="A0A914V2D2"/>
<dbReference type="Proteomes" id="UP000887566">
    <property type="component" value="Unplaced"/>
</dbReference>
<feature type="active site" description="Proton acceptor" evidence="6">
    <location>
        <position position="170"/>
    </location>
</feature>
<keyword evidence="3 8" id="KW-0479">Metal-binding</keyword>
<dbReference type="InterPro" id="IPR002933">
    <property type="entry name" value="Peptidase_M20"/>
</dbReference>
<dbReference type="PROSITE" id="PS00759">
    <property type="entry name" value="ARGE_DAPE_CPG2_2"/>
    <property type="match status" value="1"/>
</dbReference>
<feature type="binding site" description="in other chain" evidence="7">
    <location>
        <position position="199"/>
    </location>
    <ligand>
        <name>substrate</name>
        <note>ligand shared between homodimeric partners</note>
    </ligand>
</feature>
<dbReference type="CDD" id="cd05676">
    <property type="entry name" value="M20_dipept_like_CNDP"/>
    <property type="match status" value="1"/>
</dbReference>
<dbReference type="PIRSF" id="PIRSF037242">
    <property type="entry name" value="CNDP_dipeptidase"/>
    <property type="match status" value="1"/>
</dbReference>
<feature type="active site" evidence="6">
    <location>
        <position position="105"/>
    </location>
</feature>
<organism evidence="11 12">
    <name type="scientific">Plectus sambesii</name>
    <dbReference type="NCBI Taxonomy" id="2011161"/>
    <lineage>
        <taxon>Eukaryota</taxon>
        <taxon>Metazoa</taxon>
        <taxon>Ecdysozoa</taxon>
        <taxon>Nematoda</taxon>
        <taxon>Chromadorea</taxon>
        <taxon>Plectida</taxon>
        <taxon>Plectina</taxon>
        <taxon>Plectoidea</taxon>
        <taxon>Plectidae</taxon>
        <taxon>Plectus</taxon>
    </lineage>
</organism>